<reference evidence="2 3" key="1">
    <citation type="submission" date="2019-03" db="EMBL/GenBank/DDBJ databases">
        <title>First draft genome of Liparis tanakae, snailfish: a comprehensive survey of snailfish specific genes.</title>
        <authorList>
            <person name="Kim W."/>
            <person name="Song I."/>
            <person name="Jeong J.-H."/>
            <person name="Kim D."/>
            <person name="Kim S."/>
            <person name="Ryu S."/>
            <person name="Song J.Y."/>
            <person name="Lee S.K."/>
        </authorList>
    </citation>
    <scope>NUCLEOTIDE SEQUENCE [LARGE SCALE GENOMIC DNA]</scope>
    <source>
        <tissue evidence="2">Muscle</tissue>
    </source>
</reference>
<dbReference type="AlphaFoldDB" id="A0A4Z2HMZ4"/>
<evidence type="ECO:0000313" key="3">
    <source>
        <dbReference type="Proteomes" id="UP000314294"/>
    </source>
</evidence>
<protein>
    <submittedName>
        <fullName evidence="2">Uncharacterized protein</fullName>
    </submittedName>
</protein>
<evidence type="ECO:0000313" key="2">
    <source>
        <dbReference type="EMBL" id="TNN66911.1"/>
    </source>
</evidence>
<evidence type="ECO:0000256" key="1">
    <source>
        <dbReference type="SAM" id="MobiDB-lite"/>
    </source>
</evidence>
<sequence length="82" mass="9158">MPRRHESTTGSRSIHHASEGLASHTAAIKNPRIDDSMRAPGPAPRAPDPEDRPRSLRRTLRAGSRQSWRSGTESRIGFYQNI</sequence>
<dbReference type="EMBL" id="SRLO01000212">
    <property type="protein sequence ID" value="TNN66911.1"/>
    <property type="molecule type" value="Genomic_DNA"/>
</dbReference>
<feature type="region of interest" description="Disordered" evidence="1">
    <location>
        <begin position="1"/>
        <end position="82"/>
    </location>
</feature>
<gene>
    <name evidence="2" type="ORF">EYF80_022828</name>
</gene>
<proteinExistence type="predicted"/>
<feature type="compositionally biased region" description="Polar residues" evidence="1">
    <location>
        <begin position="64"/>
        <end position="73"/>
    </location>
</feature>
<keyword evidence="3" id="KW-1185">Reference proteome</keyword>
<accession>A0A4Z2HMZ4</accession>
<comment type="caution">
    <text evidence="2">The sequence shown here is derived from an EMBL/GenBank/DDBJ whole genome shotgun (WGS) entry which is preliminary data.</text>
</comment>
<organism evidence="2 3">
    <name type="scientific">Liparis tanakae</name>
    <name type="common">Tanaka's snailfish</name>
    <dbReference type="NCBI Taxonomy" id="230148"/>
    <lineage>
        <taxon>Eukaryota</taxon>
        <taxon>Metazoa</taxon>
        <taxon>Chordata</taxon>
        <taxon>Craniata</taxon>
        <taxon>Vertebrata</taxon>
        <taxon>Euteleostomi</taxon>
        <taxon>Actinopterygii</taxon>
        <taxon>Neopterygii</taxon>
        <taxon>Teleostei</taxon>
        <taxon>Neoteleostei</taxon>
        <taxon>Acanthomorphata</taxon>
        <taxon>Eupercaria</taxon>
        <taxon>Perciformes</taxon>
        <taxon>Cottioidei</taxon>
        <taxon>Cottales</taxon>
        <taxon>Liparidae</taxon>
        <taxon>Liparis</taxon>
    </lineage>
</organism>
<dbReference type="Proteomes" id="UP000314294">
    <property type="component" value="Unassembled WGS sequence"/>
</dbReference>
<name>A0A4Z2HMZ4_9TELE</name>